<dbReference type="SUPFAM" id="SSF51126">
    <property type="entry name" value="Pectin lyase-like"/>
    <property type="match status" value="1"/>
</dbReference>
<gene>
    <name evidence="1" type="ORF">EIN_328960</name>
</gene>
<dbReference type="InterPro" id="IPR011050">
    <property type="entry name" value="Pectin_lyase_fold/virulence"/>
</dbReference>
<evidence type="ECO:0000313" key="1">
    <source>
        <dbReference type="EMBL" id="ELP86189.1"/>
    </source>
</evidence>
<organism evidence="1 2">
    <name type="scientific">Entamoeba invadens IP1</name>
    <dbReference type="NCBI Taxonomy" id="370355"/>
    <lineage>
        <taxon>Eukaryota</taxon>
        <taxon>Amoebozoa</taxon>
        <taxon>Evosea</taxon>
        <taxon>Archamoebae</taxon>
        <taxon>Mastigamoebida</taxon>
        <taxon>Entamoebidae</taxon>
        <taxon>Entamoeba</taxon>
    </lineage>
</organism>
<dbReference type="SMART" id="SM00710">
    <property type="entry name" value="PbH1"/>
    <property type="match status" value="5"/>
</dbReference>
<name>A0A0A1TXU9_ENTIV</name>
<dbReference type="Gene3D" id="2.160.20.10">
    <property type="entry name" value="Single-stranded right-handed beta-helix, Pectin lyase-like"/>
    <property type="match status" value="1"/>
</dbReference>
<evidence type="ECO:0008006" key="3">
    <source>
        <dbReference type="Google" id="ProtNLM"/>
    </source>
</evidence>
<dbReference type="RefSeq" id="XP_004185535.1">
    <property type="nucleotide sequence ID" value="XM_004185487.1"/>
</dbReference>
<proteinExistence type="predicted"/>
<dbReference type="GeneID" id="14885047"/>
<dbReference type="EMBL" id="KB207015">
    <property type="protein sequence ID" value="ELP86189.1"/>
    <property type="molecule type" value="Genomic_DNA"/>
</dbReference>
<dbReference type="PANTHER" id="PTHR36453:SF1">
    <property type="entry name" value="RIGHT HANDED BETA HELIX DOMAIN-CONTAINING PROTEIN"/>
    <property type="match status" value="1"/>
</dbReference>
<accession>A0A0A1TXU9</accession>
<keyword evidence="2" id="KW-1185">Reference proteome</keyword>
<dbReference type="PANTHER" id="PTHR36453">
    <property type="entry name" value="SECRETED PROTEIN-RELATED"/>
    <property type="match status" value="1"/>
</dbReference>
<dbReference type="AlphaFoldDB" id="A0A0A1TXU9"/>
<protein>
    <recommendedName>
        <fullName evidence="3">Right handed beta helix domain-containing protein</fullName>
    </recommendedName>
</protein>
<dbReference type="VEuPathDB" id="AmoebaDB:EIN_328960"/>
<reference evidence="1 2" key="1">
    <citation type="submission" date="2012-10" db="EMBL/GenBank/DDBJ databases">
        <authorList>
            <person name="Zafar N."/>
            <person name="Inman J."/>
            <person name="Hall N."/>
            <person name="Lorenzi H."/>
            <person name="Caler E."/>
        </authorList>
    </citation>
    <scope>NUCLEOTIDE SEQUENCE [LARGE SCALE GENOMIC DNA]</scope>
    <source>
        <strain evidence="1 2">IP1</strain>
    </source>
</reference>
<sequence length="799" mass="89878">MYIFVALFALSRAVDVFISPEGHDYDDGTYTKPYKTIQAAINSFAKKTLPSEGITFKLFPGNHKIINKTLSANVNNLNNTNNVPIKFTSSLQNNLASIVGGTQLPVTSFRALDATKDSKQYSKIQADVRSKVKVCDLNSLTTEVNLINIAETKTTELFVDDFRMKNARYPNKDITPEKAVDSIYIIKATFTPDVSGFYRATTKKCDNQTVWQKTVAVNSKTYYIYTINGTYYLSPRSDCKAPAIADGPSWSAKRTSMKGSVAPLSNSGATGNVNLPKEGYTYRGFMFTAFSESTNKNAKTFGYNNDRISKWSSAKNLWIKGYFKYLWSDSTIAVDNINTTARTITLKSTTSYGINAEMPYFVYNLIEELDEEGEYFIDRDEKKIYVIFYKTPKEIWISHSTKEAVKIDKVNNIEFTNLNFKYFPNGFGSSNSKNLKINKCGFKHSGSNGISVSGQNSKIEKNQFYDIGTTAVYVFCGNRVTLTNGSCLVKDNTFTLFSQNHYTYTPAINLGGVGNIATHNFIEQSPHEAITFSGNNHEISYNKIENVCIYASDAGAIYTGRRWDWPGTVIKYNYIYNITGWGQSGSYVQGIYLDDILSGEKVFGNIMQSIRGRGILHGGGRDNDITNNIMYDCDYGYNGDMRGPNSYSTKTGDSWNLLEKCSEGGINRLTEPWKSAYPLLYKIPNNNDQIVSENHWLLPENCVVDCNVVYKSKYRNYNCGTSVTKNYKVFNQNLYNSSLDPLFVDPEHGDMRLKENSPVYNMKCWQDIPFDEIGITKVNDGVHTNVIISVVLLMLVILC</sequence>
<evidence type="ECO:0000313" key="2">
    <source>
        <dbReference type="Proteomes" id="UP000014680"/>
    </source>
</evidence>
<dbReference type="OrthoDB" id="6080154at2759"/>
<dbReference type="InterPro" id="IPR012334">
    <property type="entry name" value="Pectin_lyas_fold"/>
</dbReference>
<dbReference type="Proteomes" id="UP000014680">
    <property type="component" value="Unassembled WGS sequence"/>
</dbReference>
<dbReference type="InterPro" id="IPR006626">
    <property type="entry name" value="PbH1"/>
</dbReference>
<dbReference type="KEGG" id="eiv:EIN_328960"/>
<dbReference type="OMA" id="DITNNIM"/>